<evidence type="ECO:0000313" key="8">
    <source>
        <dbReference type="Proteomes" id="UP000184517"/>
    </source>
</evidence>
<protein>
    <submittedName>
        <fullName evidence="7">Acetoin utilization deacetylase AcuC</fullName>
    </submittedName>
</protein>
<dbReference type="GO" id="GO:0040029">
    <property type="term" value="P:epigenetic regulation of gene expression"/>
    <property type="evidence" value="ECO:0007669"/>
    <property type="project" value="TreeGrafter"/>
</dbReference>
<dbReference type="InterPro" id="IPR023801">
    <property type="entry name" value="His_deacetylse_dom"/>
</dbReference>
<evidence type="ECO:0000256" key="4">
    <source>
        <dbReference type="ARBA" id="ARBA00022801"/>
    </source>
</evidence>
<accession>A0A1M4VT92</accession>
<organism evidence="7 8">
    <name type="scientific">Marinomonas polaris DSM 16579</name>
    <dbReference type="NCBI Taxonomy" id="1122206"/>
    <lineage>
        <taxon>Bacteria</taxon>
        <taxon>Pseudomonadati</taxon>
        <taxon>Pseudomonadota</taxon>
        <taxon>Gammaproteobacteria</taxon>
        <taxon>Oceanospirillales</taxon>
        <taxon>Oceanospirillaceae</taxon>
        <taxon>Marinomonas</taxon>
    </lineage>
</organism>
<dbReference type="RefSeq" id="WP_084122123.1">
    <property type="nucleotide sequence ID" value="NZ_FQVF01000003.1"/>
</dbReference>
<evidence type="ECO:0000256" key="1">
    <source>
        <dbReference type="ARBA" id="ARBA00001947"/>
    </source>
</evidence>
<dbReference type="AlphaFoldDB" id="A0A1M4VT92"/>
<dbReference type="Gene3D" id="3.40.800.20">
    <property type="entry name" value="Histone deacetylase domain"/>
    <property type="match status" value="1"/>
</dbReference>
<evidence type="ECO:0000259" key="6">
    <source>
        <dbReference type="Pfam" id="PF00850"/>
    </source>
</evidence>
<dbReference type="EMBL" id="FQVF01000003">
    <property type="protein sequence ID" value="SHE72246.1"/>
    <property type="molecule type" value="Genomic_DNA"/>
</dbReference>
<keyword evidence="3" id="KW-0479">Metal-binding</keyword>
<dbReference type="OrthoDB" id="9808367at2"/>
<sequence length="295" mass="32249">MEEANDFGMSFISAVHTPNYLFFLKTIYPKWALLSEPSSEIFPESHPVKHTPSYPKDTIGQIGWHIMDLSCPIGEESWLGAYASAQTAISAADCIATGKSSTAYAACRPPGHHAHSDGAAGFCILNNSAIAAERLLKDFDRVAILDVDLHHGNGTQAIFWNRRDVMTISIHADPAICYPHYWGYEHEKGEGQGYGFNINFPIPEGTSDNDYMYVLEKAIDQLKTYSPDVIILALGLDASEQDPIDMLGLTTAGFSEIGQRVKALNLPTLIVQEGGYISPILGDNLAALLKAFINE</sequence>
<name>A0A1M4VT92_9GAMM</name>
<dbReference type="Proteomes" id="UP000184517">
    <property type="component" value="Unassembled WGS sequence"/>
</dbReference>
<keyword evidence="5" id="KW-0862">Zinc</keyword>
<dbReference type="Pfam" id="PF00850">
    <property type="entry name" value="Hist_deacetyl"/>
    <property type="match status" value="1"/>
</dbReference>
<evidence type="ECO:0000313" key="7">
    <source>
        <dbReference type="EMBL" id="SHE72246.1"/>
    </source>
</evidence>
<dbReference type="STRING" id="1122206.SAMN02745753_00741"/>
<dbReference type="CDD" id="cd10001">
    <property type="entry name" value="HDAC_classII_APAH"/>
    <property type="match status" value="1"/>
</dbReference>
<comment type="similarity">
    <text evidence="2">Belongs to the histone deacetylase family.</text>
</comment>
<reference evidence="8" key="1">
    <citation type="submission" date="2016-11" db="EMBL/GenBank/DDBJ databases">
        <authorList>
            <person name="Varghese N."/>
            <person name="Submissions S."/>
        </authorList>
    </citation>
    <scope>NUCLEOTIDE SEQUENCE [LARGE SCALE GENOMIC DNA]</scope>
    <source>
        <strain evidence="8">DSM 16579</strain>
    </source>
</reference>
<dbReference type="GO" id="GO:0016787">
    <property type="term" value="F:hydrolase activity"/>
    <property type="evidence" value="ECO:0007669"/>
    <property type="project" value="UniProtKB-KW"/>
</dbReference>
<dbReference type="SUPFAM" id="SSF52768">
    <property type="entry name" value="Arginase/deacetylase"/>
    <property type="match status" value="1"/>
</dbReference>
<dbReference type="GO" id="GO:0046872">
    <property type="term" value="F:metal ion binding"/>
    <property type="evidence" value="ECO:0007669"/>
    <property type="project" value="UniProtKB-KW"/>
</dbReference>
<dbReference type="InterPro" id="IPR023696">
    <property type="entry name" value="Ureohydrolase_dom_sf"/>
</dbReference>
<evidence type="ECO:0000256" key="3">
    <source>
        <dbReference type="ARBA" id="ARBA00022723"/>
    </source>
</evidence>
<comment type="cofactor">
    <cofactor evidence="1">
        <name>Zn(2+)</name>
        <dbReference type="ChEBI" id="CHEBI:29105"/>
    </cofactor>
</comment>
<dbReference type="PANTHER" id="PTHR10625">
    <property type="entry name" value="HISTONE DEACETYLASE HDAC1-RELATED"/>
    <property type="match status" value="1"/>
</dbReference>
<dbReference type="InterPro" id="IPR000286">
    <property type="entry name" value="HDACs"/>
</dbReference>
<dbReference type="PANTHER" id="PTHR10625:SF17">
    <property type="entry name" value="HISTONE DEACETYLASE 8"/>
    <property type="match status" value="1"/>
</dbReference>
<feature type="domain" description="Histone deacetylase" evidence="6">
    <location>
        <begin position="9"/>
        <end position="290"/>
    </location>
</feature>
<gene>
    <name evidence="7" type="ORF">SAMN02745753_00741</name>
</gene>
<dbReference type="InterPro" id="IPR037138">
    <property type="entry name" value="His_deacetylse_dom_sf"/>
</dbReference>
<dbReference type="PRINTS" id="PR01270">
    <property type="entry name" value="HDASUPER"/>
</dbReference>
<evidence type="ECO:0000256" key="2">
    <source>
        <dbReference type="ARBA" id="ARBA00005947"/>
    </source>
</evidence>
<proteinExistence type="inferred from homology"/>
<keyword evidence="8" id="KW-1185">Reference proteome</keyword>
<dbReference type="GO" id="GO:0004407">
    <property type="term" value="F:histone deacetylase activity"/>
    <property type="evidence" value="ECO:0007669"/>
    <property type="project" value="TreeGrafter"/>
</dbReference>
<keyword evidence="4" id="KW-0378">Hydrolase</keyword>
<evidence type="ECO:0000256" key="5">
    <source>
        <dbReference type="ARBA" id="ARBA00022833"/>
    </source>
</evidence>